<evidence type="ECO:0000256" key="3">
    <source>
        <dbReference type="ARBA" id="ARBA00022670"/>
    </source>
</evidence>
<dbReference type="AlphaFoldDB" id="A0AAV8F9F3"/>
<proteinExistence type="predicted"/>
<name>A0AAV8F9F3_9POAL</name>
<gene>
    <name evidence="9" type="ORF">LUZ62_041258</name>
</gene>
<evidence type="ECO:0000256" key="4">
    <source>
        <dbReference type="ARBA" id="ARBA00022786"/>
    </source>
</evidence>
<dbReference type="GO" id="GO:0004843">
    <property type="term" value="F:cysteine-type deubiquitinase activity"/>
    <property type="evidence" value="ECO:0007669"/>
    <property type="project" value="UniProtKB-EC"/>
</dbReference>
<protein>
    <recommendedName>
        <fullName evidence="2">ubiquitinyl hydrolase 1</fullName>
        <ecNumber evidence="2">3.4.19.12</ecNumber>
    </recommendedName>
</protein>
<dbReference type="Pfam" id="PF02099">
    <property type="entry name" value="Josephin"/>
    <property type="match status" value="1"/>
</dbReference>
<keyword evidence="10" id="KW-1185">Reference proteome</keyword>
<comment type="caution">
    <text evidence="9">The sequence shown here is derived from an EMBL/GenBank/DDBJ whole genome shotgun (WGS) entry which is preliminary data.</text>
</comment>
<sequence length="215" mass="24479">MERGNRESLSSSPAAAASASSQAQPQPQPQPQGLFLYHERQRLQLCLLHALNNLFQDKDAFTRADLDTIARQLQLHHPPQQKDHKWWILPLPSLVFKPHHNALTGNYDVNVLIAALEGSTHQKKVIWHDRRTPAASIDLAACHLMGIMLNTSVPRLRGFWTSRHWTALRNIRGVWYNLDSDLPAPQPFRHETHLVSFLDNTVAQGGEIFLIFNQD</sequence>
<dbReference type="GO" id="GO:0006508">
    <property type="term" value="P:proteolysis"/>
    <property type="evidence" value="ECO:0007669"/>
    <property type="project" value="UniProtKB-KW"/>
</dbReference>
<dbReference type="GO" id="GO:0016579">
    <property type="term" value="P:protein deubiquitination"/>
    <property type="evidence" value="ECO:0007669"/>
    <property type="project" value="InterPro"/>
</dbReference>
<evidence type="ECO:0000259" key="8">
    <source>
        <dbReference type="PROSITE" id="PS50957"/>
    </source>
</evidence>
<keyword evidence="5 6" id="KW-0378">Hydrolase</keyword>
<dbReference type="Proteomes" id="UP001140206">
    <property type="component" value="Chromosome 2"/>
</dbReference>
<feature type="active site" evidence="6">
    <location>
        <position position="46"/>
    </location>
</feature>
<evidence type="ECO:0000256" key="5">
    <source>
        <dbReference type="ARBA" id="ARBA00022801"/>
    </source>
</evidence>
<keyword evidence="3" id="KW-0645">Protease</keyword>
<evidence type="ECO:0000313" key="9">
    <source>
        <dbReference type="EMBL" id="KAJ4790012.1"/>
    </source>
</evidence>
<dbReference type="PROSITE" id="PS50957">
    <property type="entry name" value="JOSEPHIN"/>
    <property type="match status" value="1"/>
</dbReference>
<dbReference type="Gene3D" id="3.90.70.40">
    <property type="match status" value="1"/>
</dbReference>
<evidence type="ECO:0000256" key="7">
    <source>
        <dbReference type="SAM" id="MobiDB-lite"/>
    </source>
</evidence>
<reference evidence="9" key="1">
    <citation type="submission" date="2022-08" db="EMBL/GenBank/DDBJ databases">
        <authorList>
            <person name="Marques A."/>
        </authorList>
    </citation>
    <scope>NUCLEOTIDE SEQUENCE</scope>
    <source>
        <strain evidence="9">RhyPub2mFocal</strain>
        <tissue evidence="9">Leaves</tissue>
    </source>
</reference>
<comment type="catalytic activity">
    <reaction evidence="1">
        <text>Thiol-dependent hydrolysis of ester, thioester, amide, peptide and isopeptide bonds formed by the C-terminal Gly of ubiquitin (a 76-residue protein attached to proteins as an intracellular targeting signal).</text>
        <dbReference type="EC" id="3.4.19.12"/>
    </reaction>
</comment>
<feature type="active site" evidence="6">
    <location>
        <position position="164"/>
    </location>
</feature>
<evidence type="ECO:0000256" key="2">
    <source>
        <dbReference type="ARBA" id="ARBA00012759"/>
    </source>
</evidence>
<evidence type="ECO:0000256" key="6">
    <source>
        <dbReference type="PROSITE-ProRule" id="PRU00331"/>
    </source>
</evidence>
<organism evidence="9 10">
    <name type="scientific">Rhynchospora pubera</name>
    <dbReference type="NCBI Taxonomy" id="906938"/>
    <lineage>
        <taxon>Eukaryota</taxon>
        <taxon>Viridiplantae</taxon>
        <taxon>Streptophyta</taxon>
        <taxon>Embryophyta</taxon>
        <taxon>Tracheophyta</taxon>
        <taxon>Spermatophyta</taxon>
        <taxon>Magnoliopsida</taxon>
        <taxon>Liliopsida</taxon>
        <taxon>Poales</taxon>
        <taxon>Cyperaceae</taxon>
        <taxon>Cyperoideae</taxon>
        <taxon>Rhynchosporeae</taxon>
        <taxon>Rhynchospora</taxon>
    </lineage>
</organism>
<dbReference type="InterPro" id="IPR040053">
    <property type="entry name" value="JOSD1/2"/>
</dbReference>
<dbReference type="PANTHER" id="PTHR13291:SF0">
    <property type="entry name" value="JOSEPHIN-LIKE PROTEIN"/>
    <property type="match status" value="1"/>
</dbReference>
<evidence type="ECO:0000313" key="10">
    <source>
        <dbReference type="Proteomes" id="UP001140206"/>
    </source>
</evidence>
<feature type="compositionally biased region" description="Low complexity" evidence="7">
    <location>
        <begin position="10"/>
        <end position="25"/>
    </location>
</feature>
<dbReference type="EMBL" id="JAMFTS010000002">
    <property type="protein sequence ID" value="KAJ4790012.1"/>
    <property type="molecule type" value="Genomic_DNA"/>
</dbReference>
<dbReference type="EC" id="3.4.19.12" evidence="2"/>
<feature type="region of interest" description="Disordered" evidence="7">
    <location>
        <begin position="1"/>
        <end position="32"/>
    </location>
</feature>
<feature type="domain" description="Josephin" evidence="8">
    <location>
        <begin position="33"/>
        <end position="215"/>
    </location>
</feature>
<evidence type="ECO:0000256" key="1">
    <source>
        <dbReference type="ARBA" id="ARBA00000707"/>
    </source>
</evidence>
<feature type="active site" evidence="6">
    <location>
        <position position="179"/>
    </location>
</feature>
<accession>A0AAV8F9F3</accession>
<dbReference type="InterPro" id="IPR006155">
    <property type="entry name" value="Josephin"/>
</dbReference>
<dbReference type="PANTHER" id="PTHR13291">
    <property type="entry name" value="JOSEPHIN 1, 2"/>
    <property type="match status" value="1"/>
</dbReference>
<keyword evidence="4" id="KW-0833">Ubl conjugation pathway</keyword>
<dbReference type="SMART" id="SM01246">
    <property type="entry name" value="Josephin"/>
    <property type="match status" value="1"/>
</dbReference>